<evidence type="ECO:0000256" key="1">
    <source>
        <dbReference type="SAM" id="MobiDB-lite"/>
    </source>
</evidence>
<keyword evidence="3" id="KW-1185">Reference proteome</keyword>
<dbReference type="EMBL" id="JAEVFJ010000069">
    <property type="protein sequence ID" value="KAH8075845.1"/>
    <property type="molecule type" value="Genomic_DNA"/>
</dbReference>
<reference evidence="2" key="1">
    <citation type="journal article" date="2021" name="New Phytol.">
        <title>Evolutionary innovations through gain and loss of genes in the ectomycorrhizal Boletales.</title>
        <authorList>
            <person name="Wu G."/>
            <person name="Miyauchi S."/>
            <person name="Morin E."/>
            <person name="Kuo A."/>
            <person name="Drula E."/>
            <person name="Varga T."/>
            <person name="Kohler A."/>
            <person name="Feng B."/>
            <person name="Cao Y."/>
            <person name="Lipzen A."/>
            <person name="Daum C."/>
            <person name="Hundley H."/>
            <person name="Pangilinan J."/>
            <person name="Johnson J."/>
            <person name="Barry K."/>
            <person name="LaButti K."/>
            <person name="Ng V."/>
            <person name="Ahrendt S."/>
            <person name="Min B."/>
            <person name="Choi I.G."/>
            <person name="Park H."/>
            <person name="Plett J.M."/>
            <person name="Magnuson J."/>
            <person name="Spatafora J.W."/>
            <person name="Nagy L.G."/>
            <person name="Henrissat B."/>
            <person name="Grigoriev I.V."/>
            <person name="Yang Z.L."/>
            <person name="Xu J."/>
            <person name="Martin F.M."/>
        </authorList>
    </citation>
    <scope>NUCLEOTIDE SEQUENCE</scope>
    <source>
        <strain evidence="2">KKN 215</strain>
    </source>
</reference>
<evidence type="ECO:0000313" key="2">
    <source>
        <dbReference type="EMBL" id="KAH8075845.1"/>
    </source>
</evidence>
<sequence length="519" mass="57576">MHSALLIDEILQLILDRCADWDKQEYQYAAAQLARTCVAWKDPALDCIWKNLSDTKPLTRLLDGERRGVGHLLDHDSQHPFFVYASRIKQITLRNCPPVLITETRPLLPNLKTVTLNRAGCFTSPSWLLSEHLQEMEIIIGTLMNNSPAQERGANVALLLQQRRKSFPRAGLSKLVIRGWLCPELAQSIIPLTSLRSLSLVSGHSVTAELLQAITLFPHLEYLQIHTGGVSVDDLNYITPPTNSISCPRLQSLIITGQHPTIIAILECLQPNTLEDLTIEVDTPTLSAPHWKPALDIIATKAAKTLRTLELRHDIDMDEISTYLPSPCRADDVTFVMDPLRALSPLRELRSFTIDTSIPPELTNRDIEDMAVWWPHLERLHLGTLPSLDALPYPWKPRFTTAALTALARRAPKLQTLTLPLDASLAEETTTPSATSEALPQVTQHNLHTLTIGHSSPTILPSTFIQHLLKTFPSLQVVEHDSGKGANPLYTRGARAEIEGVAGEGKRNAGTEDGFADGR</sequence>
<protein>
    <recommendedName>
        <fullName evidence="4">F-box domain-containing protein</fullName>
    </recommendedName>
</protein>
<comment type="caution">
    <text evidence="2">The sequence shown here is derived from an EMBL/GenBank/DDBJ whole genome shotgun (WGS) entry which is preliminary data.</text>
</comment>
<accession>A0A8K0UF82</accession>
<organism evidence="2 3">
    <name type="scientific">Cristinia sonorae</name>
    <dbReference type="NCBI Taxonomy" id="1940300"/>
    <lineage>
        <taxon>Eukaryota</taxon>
        <taxon>Fungi</taxon>
        <taxon>Dikarya</taxon>
        <taxon>Basidiomycota</taxon>
        <taxon>Agaricomycotina</taxon>
        <taxon>Agaricomycetes</taxon>
        <taxon>Agaricomycetidae</taxon>
        <taxon>Agaricales</taxon>
        <taxon>Pleurotineae</taxon>
        <taxon>Stephanosporaceae</taxon>
        <taxon>Cristinia</taxon>
    </lineage>
</organism>
<feature type="region of interest" description="Disordered" evidence="1">
    <location>
        <begin position="500"/>
        <end position="519"/>
    </location>
</feature>
<gene>
    <name evidence="2" type="ORF">BXZ70DRAFT_1068903</name>
</gene>
<dbReference type="OrthoDB" id="2663142at2759"/>
<name>A0A8K0UF82_9AGAR</name>
<evidence type="ECO:0000313" key="3">
    <source>
        <dbReference type="Proteomes" id="UP000813824"/>
    </source>
</evidence>
<proteinExistence type="predicted"/>
<evidence type="ECO:0008006" key="4">
    <source>
        <dbReference type="Google" id="ProtNLM"/>
    </source>
</evidence>
<dbReference type="SUPFAM" id="SSF52047">
    <property type="entry name" value="RNI-like"/>
    <property type="match status" value="1"/>
</dbReference>
<dbReference type="Proteomes" id="UP000813824">
    <property type="component" value="Unassembled WGS sequence"/>
</dbReference>
<dbReference type="InterPro" id="IPR032675">
    <property type="entry name" value="LRR_dom_sf"/>
</dbReference>
<dbReference type="Gene3D" id="3.80.10.10">
    <property type="entry name" value="Ribonuclease Inhibitor"/>
    <property type="match status" value="1"/>
</dbReference>
<dbReference type="AlphaFoldDB" id="A0A8K0UF82"/>